<dbReference type="EMBL" id="JACCBV010000001">
    <property type="protein sequence ID" value="NYE21386.1"/>
    <property type="molecule type" value="Genomic_DNA"/>
</dbReference>
<keyword evidence="2" id="KW-1185">Reference proteome</keyword>
<proteinExistence type="predicted"/>
<protein>
    <submittedName>
        <fullName evidence="1">Putative nucleotidyltransferase</fullName>
    </submittedName>
</protein>
<evidence type="ECO:0000313" key="1">
    <source>
        <dbReference type="EMBL" id="NYE21386.1"/>
    </source>
</evidence>
<dbReference type="Proteomes" id="UP000576969">
    <property type="component" value="Unassembled WGS sequence"/>
</dbReference>
<accession>A0A7Y9GS55</accession>
<name>A0A7Y9GS55_9MICO</name>
<sequence length="251" mass="27232">MTVAITLPDSTPQAAQSWHGMLAISERIGPEGWAVVGGQMTVLHATERGFDLPRVTDDGDIAVAVRAYPRRLKDVTQALHDLGFKVDNDRGDLPFAEARDETRYLKGSARIDLLVPKGLRPTSNAIKTVRGGRVLASHGVQRALERSEPVVVTVERIIGTVLRPDLPGAIAAKAAAYQQESGPKRDRHLLDIVTLGKMLGPGDTRREPWNRRELARVQAAVRAIGSGGRLSVSTTDVTTAVDLIELFARRS</sequence>
<organism evidence="1 2">
    <name type="scientific">Microbacterium immunditiarum</name>
    <dbReference type="NCBI Taxonomy" id="337480"/>
    <lineage>
        <taxon>Bacteria</taxon>
        <taxon>Bacillati</taxon>
        <taxon>Actinomycetota</taxon>
        <taxon>Actinomycetes</taxon>
        <taxon>Micrococcales</taxon>
        <taxon>Microbacteriaceae</taxon>
        <taxon>Microbacterium</taxon>
    </lineage>
</organism>
<dbReference type="GO" id="GO:0016740">
    <property type="term" value="F:transferase activity"/>
    <property type="evidence" value="ECO:0007669"/>
    <property type="project" value="UniProtKB-KW"/>
</dbReference>
<reference evidence="1 2" key="1">
    <citation type="submission" date="2020-07" db="EMBL/GenBank/DDBJ databases">
        <title>Sequencing the genomes of 1000 actinobacteria strains.</title>
        <authorList>
            <person name="Klenk H.-P."/>
        </authorList>
    </citation>
    <scope>NUCLEOTIDE SEQUENCE [LARGE SCALE GENOMIC DNA]</scope>
    <source>
        <strain evidence="1 2">DSM 24662</strain>
    </source>
</reference>
<dbReference type="RefSeq" id="WP_179491964.1">
    <property type="nucleotide sequence ID" value="NZ_JACCBV010000001.1"/>
</dbReference>
<dbReference type="AlphaFoldDB" id="A0A7Y9GS55"/>
<keyword evidence="1" id="KW-0808">Transferase</keyword>
<comment type="caution">
    <text evidence="1">The sequence shown here is derived from an EMBL/GenBank/DDBJ whole genome shotgun (WGS) entry which is preliminary data.</text>
</comment>
<evidence type="ECO:0000313" key="2">
    <source>
        <dbReference type="Proteomes" id="UP000576969"/>
    </source>
</evidence>
<gene>
    <name evidence="1" type="ORF">BJ991_003414</name>
</gene>